<dbReference type="PROSITE" id="PS51986">
    <property type="entry name" value="GS_BETA_GRASP"/>
    <property type="match status" value="1"/>
</dbReference>
<reference evidence="11 12" key="1">
    <citation type="submission" date="2024-02" db="EMBL/GenBank/DDBJ databases">
        <title>Roseibium algae sp. nov., isolated from marine alga (Grateloupia sp.), showing potential in myo-inositol conversion.</title>
        <authorList>
            <person name="Wang Y."/>
        </authorList>
    </citation>
    <scope>NUCLEOTIDE SEQUENCE [LARGE SCALE GENOMIC DNA]</scope>
    <source>
        <strain evidence="11 12">H3510</strain>
    </source>
</reference>
<dbReference type="InterPro" id="IPR014746">
    <property type="entry name" value="Gln_synth/guanido_kin_cat_dom"/>
</dbReference>
<evidence type="ECO:0000259" key="10">
    <source>
        <dbReference type="PROSITE" id="PS51987"/>
    </source>
</evidence>
<evidence type="ECO:0000259" key="9">
    <source>
        <dbReference type="PROSITE" id="PS51986"/>
    </source>
</evidence>
<dbReference type="EC" id="6.3.1.-" evidence="11"/>
<comment type="function">
    <text evidence="2">Catalyzes the ATP-dependent biosynthesis of glutamine from glutamate and ammonia.</text>
</comment>
<dbReference type="InterPro" id="IPR008147">
    <property type="entry name" value="Gln_synt_N"/>
</dbReference>
<dbReference type="RefSeq" id="WP_340272743.1">
    <property type="nucleotide sequence ID" value="NZ_JBAKIA010000002.1"/>
</dbReference>
<dbReference type="Gene3D" id="3.10.20.70">
    <property type="entry name" value="Glutamine synthetase, N-terminal domain"/>
    <property type="match status" value="1"/>
</dbReference>
<comment type="caution">
    <text evidence="11">The sequence shown here is derived from an EMBL/GenBank/DDBJ whole genome shotgun (WGS) entry which is preliminary data.</text>
</comment>
<feature type="domain" description="GS beta-grasp" evidence="9">
    <location>
        <begin position="37"/>
        <end position="138"/>
    </location>
</feature>
<accession>A0ABU8TGB9</accession>
<comment type="cofactor">
    <cofactor evidence="1">
        <name>Mg(2+)</name>
        <dbReference type="ChEBI" id="CHEBI:18420"/>
    </cofactor>
</comment>
<evidence type="ECO:0000313" key="11">
    <source>
        <dbReference type="EMBL" id="MEJ8473185.1"/>
    </source>
</evidence>
<dbReference type="InterPro" id="IPR008146">
    <property type="entry name" value="Gln_synth_cat_dom"/>
</dbReference>
<dbReference type="SUPFAM" id="SSF54368">
    <property type="entry name" value="Glutamine synthetase, N-terminal domain"/>
    <property type="match status" value="1"/>
</dbReference>
<evidence type="ECO:0000256" key="8">
    <source>
        <dbReference type="RuleBase" id="RU000384"/>
    </source>
</evidence>
<comment type="similarity">
    <text evidence="7 8">Belongs to the glutamine synthetase family.</text>
</comment>
<keyword evidence="5" id="KW-0067">ATP-binding</keyword>
<dbReference type="EMBL" id="JBAKIA010000002">
    <property type="protein sequence ID" value="MEJ8473185.1"/>
    <property type="molecule type" value="Genomic_DNA"/>
</dbReference>
<dbReference type="Pfam" id="PF00120">
    <property type="entry name" value="Gln-synt_C"/>
    <property type="match status" value="1"/>
</dbReference>
<keyword evidence="12" id="KW-1185">Reference proteome</keyword>
<dbReference type="PANTHER" id="PTHR43785">
    <property type="entry name" value="GAMMA-GLUTAMYLPUTRESCINE SYNTHETASE"/>
    <property type="match status" value="1"/>
</dbReference>
<organism evidence="11 12">
    <name type="scientific">Roseibium algae</name>
    <dbReference type="NCBI Taxonomy" id="3123038"/>
    <lineage>
        <taxon>Bacteria</taxon>
        <taxon>Pseudomonadati</taxon>
        <taxon>Pseudomonadota</taxon>
        <taxon>Alphaproteobacteria</taxon>
        <taxon>Hyphomicrobiales</taxon>
        <taxon>Stappiaceae</taxon>
        <taxon>Roseibium</taxon>
    </lineage>
</organism>
<dbReference type="SMART" id="SM01230">
    <property type="entry name" value="Gln-synt_C"/>
    <property type="match status" value="1"/>
</dbReference>
<evidence type="ECO:0000256" key="3">
    <source>
        <dbReference type="ARBA" id="ARBA00022598"/>
    </source>
</evidence>
<dbReference type="InterPro" id="IPR036651">
    <property type="entry name" value="Gln_synt_N_sf"/>
</dbReference>
<evidence type="ECO:0000256" key="5">
    <source>
        <dbReference type="ARBA" id="ARBA00022840"/>
    </source>
</evidence>
<evidence type="ECO:0000256" key="2">
    <source>
        <dbReference type="ARBA" id="ARBA00003117"/>
    </source>
</evidence>
<gene>
    <name evidence="11" type="ORF">V6575_03730</name>
</gene>
<evidence type="ECO:0000256" key="7">
    <source>
        <dbReference type="PROSITE-ProRule" id="PRU01330"/>
    </source>
</evidence>
<dbReference type="PROSITE" id="PS51987">
    <property type="entry name" value="GS_CATALYTIC"/>
    <property type="match status" value="1"/>
</dbReference>
<sequence length="486" mass="53716">MDEPSKFTPADLKSGKSWYSDEELQMAADILDEIRANGVETIRLAFADQHGVLRGKTIVAAGLASAFRNGMAMTSTLLLKDTSHRTVFPVWEDDIGFGANNLTGAGDVLILPDPSTFKILPWSPHSGWMLCDVRYKDGSKMPFCVRTALKKAEASLAKDGYAMMCGLEFEFYVFRMENAHLGHGDAGMPSTPPETSLVSHGYQYLTEARYDALEDIMDDLRRACQALDLPVRSMEAEFGPSQCEFTFEPATPLANADHTVLFRSAVKQICARKGLHATFMCRPKLEGIVPSGLHMHQSIIDLKTGANLMIPDSASSLSPIASNWIAGLLEHAAESCLLTTPTVNGYKRYQPYQLAPDRIQWGRDNKGAMVRGLMAPGDKASRIENRIGEPTANPYLFIASQILSGHDGIKRNLQAPAPVENPYASDAVNLPKSLIAALERFDASTFYPEAIGADLCAYLSRIKHAEWDRYLMTVSEWEQREYFSLF</sequence>
<evidence type="ECO:0000313" key="12">
    <source>
        <dbReference type="Proteomes" id="UP001385499"/>
    </source>
</evidence>
<dbReference type="Proteomes" id="UP001385499">
    <property type="component" value="Unassembled WGS sequence"/>
</dbReference>
<evidence type="ECO:0000256" key="4">
    <source>
        <dbReference type="ARBA" id="ARBA00022741"/>
    </source>
</evidence>
<dbReference type="GO" id="GO:0016874">
    <property type="term" value="F:ligase activity"/>
    <property type="evidence" value="ECO:0007669"/>
    <property type="project" value="UniProtKB-KW"/>
</dbReference>
<feature type="domain" description="GS catalytic" evidence="10">
    <location>
        <begin position="145"/>
        <end position="486"/>
    </location>
</feature>
<dbReference type="Gene3D" id="3.30.590.10">
    <property type="entry name" value="Glutamine synthetase/guanido kinase, catalytic domain"/>
    <property type="match status" value="1"/>
</dbReference>
<dbReference type="SUPFAM" id="SSF55931">
    <property type="entry name" value="Glutamine synthetase/guanido kinase"/>
    <property type="match status" value="1"/>
</dbReference>
<dbReference type="PANTHER" id="PTHR43785:SF12">
    <property type="entry name" value="TYPE-1 GLUTAMINE SYNTHETASE 2"/>
    <property type="match status" value="1"/>
</dbReference>
<evidence type="ECO:0000256" key="6">
    <source>
        <dbReference type="ARBA" id="ARBA00023231"/>
    </source>
</evidence>
<proteinExistence type="inferred from homology"/>
<keyword evidence="4" id="KW-0547">Nucleotide-binding</keyword>
<evidence type="ECO:0000256" key="1">
    <source>
        <dbReference type="ARBA" id="ARBA00001946"/>
    </source>
</evidence>
<keyword evidence="6" id="KW-0535">Nitrogen fixation</keyword>
<keyword evidence="3 11" id="KW-0436">Ligase</keyword>
<protein>
    <submittedName>
        <fullName evidence="11">Glutamine synthetase family protein</fullName>
        <ecNumber evidence="11">6.3.1.-</ecNumber>
    </submittedName>
</protein>
<name>A0ABU8TGB9_9HYPH</name>